<evidence type="ECO:0000313" key="4">
    <source>
        <dbReference type="WBParaSite" id="DME_0000902901-mRNA-1"/>
    </source>
</evidence>
<organism evidence="2 4">
    <name type="scientific">Dracunculus medinensis</name>
    <name type="common">Guinea worm</name>
    <dbReference type="NCBI Taxonomy" id="318479"/>
    <lineage>
        <taxon>Eukaryota</taxon>
        <taxon>Metazoa</taxon>
        <taxon>Ecdysozoa</taxon>
        <taxon>Nematoda</taxon>
        <taxon>Chromadorea</taxon>
        <taxon>Rhabditida</taxon>
        <taxon>Spirurina</taxon>
        <taxon>Dracunculoidea</taxon>
        <taxon>Dracunculidae</taxon>
        <taxon>Dracunculus</taxon>
    </lineage>
</organism>
<keyword evidence="3" id="KW-1185">Reference proteome</keyword>
<evidence type="ECO:0000313" key="2">
    <source>
        <dbReference type="Proteomes" id="UP000038040"/>
    </source>
</evidence>
<dbReference type="Proteomes" id="UP000274756">
    <property type="component" value="Unassembled WGS sequence"/>
</dbReference>
<protein>
    <submittedName>
        <fullName evidence="4">Ribosomal_L18A domain-containing protein</fullName>
    </submittedName>
</protein>
<reference evidence="1 3" key="2">
    <citation type="submission" date="2018-11" db="EMBL/GenBank/DDBJ databases">
        <authorList>
            <consortium name="Pathogen Informatics"/>
        </authorList>
    </citation>
    <scope>NUCLEOTIDE SEQUENCE [LARGE SCALE GENOMIC DNA]</scope>
</reference>
<reference evidence="4" key="1">
    <citation type="submission" date="2017-02" db="UniProtKB">
        <authorList>
            <consortium name="WormBaseParasite"/>
        </authorList>
    </citation>
    <scope>IDENTIFICATION</scope>
</reference>
<gene>
    <name evidence="1" type="ORF">DME_LOCUS2819</name>
</gene>
<evidence type="ECO:0000313" key="1">
    <source>
        <dbReference type="EMBL" id="VDN52846.1"/>
    </source>
</evidence>
<dbReference type="EMBL" id="UYYG01000082">
    <property type="protein sequence ID" value="VDN52846.1"/>
    <property type="molecule type" value="Genomic_DNA"/>
</dbReference>
<accession>A0A0N4UMF6</accession>
<dbReference type="Proteomes" id="UP000038040">
    <property type="component" value="Unplaced"/>
</dbReference>
<proteinExistence type="predicted"/>
<sequence>MENGNVHRAIATVEKCTGTAAFFCLKPSLEASRPFSFISFCLNEKADIKHVIYPLLRSPVVFKTRQKTGRVGKDRLLLRKLDDQRMKGKRI</sequence>
<dbReference type="AlphaFoldDB" id="A0A0N4UMF6"/>
<evidence type="ECO:0000313" key="3">
    <source>
        <dbReference type="Proteomes" id="UP000274756"/>
    </source>
</evidence>
<name>A0A0N4UMF6_DRAME</name>
<dbReference type="WBParaSite" id="DME_0000902901-mRNA-1">
    <property type="protein sequence ID" value="DME_0000902901-mRNA-1"/>
    <property type="gene ID" value="DME_0000902901"/>
</dbReference>